<protein>
    <recommendedName>
        <fullName evidence="5">Anti-sigma factor</fullName>
    </recommendedName>
</protein>
<evidence type="ECO:0008006" key="5">
    <source>
        <dbReference type="Google" id="ProtNLM"/>
    </source>
</evidence>
<evidence type="ECO:0000313" key="3">
    <source>
        <dbReference type="EMBL" id="MFD2567931.1"/>
    </source>
</evidence>
<dbReference type="EMBL" id="JBHULH010000004">
    <property type="protein sequence ID" value="MFD2567931.1"/>
    <property type="molecule type" value="Genomic_DNA"/>
</dbReference>
<comment type="caution">
    <text evidence="3">The sequence shown here is derived from an EMBL/GenBank/DDBJ whole genome shotgun (WGS) entry which is preliminary data.</text>
</comment>
<feature type="coiled-coil region" evidence="1">
    <location>
        <begin position="119"/>
        <end position="184"/>
    </location>
</feature>
<evidence type="ECO:0000256" key="1">
    <source>
        <dbReference type="SAM" id="Coils"/>
    </source>
</evidence>
<accession>A0ABW5LUM8</accession>
<feature type="transmembrane region" description="Helical" evidence="2">
    <location>
        <begin position="45"/>
        <end position="66"/>
    </location>
</feature>
<evidence type="ECO:0000313" key="4">
    <source>
        <dbReference type="Proteomes" id="UP001597508"/>
    </source>
</evidence>
<sequence length="185" mass="21290">MPKDIRKMLENYPEESVNLSSKHEHKFEAKLMKELHPEKSRKRPVFWLSVAASLALLVTVGVQLLYQKPPITPPTTEETNKISLGKISPELNTIETYYTNSIKLELSQLEMTDENKELVDSYLNKIGELTKEYKTLTKELNTKGVNDQTIDALISNLQLRLQLLQRLKKQLNNLKELNASKNEIV</sequence>
<proteinExistence type="predicted"/>
<evidence type="ECO:0000256" key="2">
    <source>
        <dbReference type="SAM" id="Phobius"/>
    </source>
</evidence>
<keyword evidence="2" id="KW-1133">Transmembrane helix</keyword>
<keyword evidence="2" id="KW-0472">Membrane</keyword>
<keyword evidence="2" id="KW-0812">Transmembrane</keyword>
<name>A0ABW5LUM8_9FLAO</name>
<keyword evidence="1" id="KW-0175">Coiled coil</keyword>
<keyword evidence="4" id="KW-1185">Reference proteome</keyword>
<organism evidence="3 4">
    <name type="scientific">Pseudotenacibaculum haliotis</name>
    <dbReference type="NCBI Taxonomy" id="1862138"/>
    <lineage>
        <taxon>Bacteria</taxon>
        <taxon>Pseudomonadati</taxon>
        <taxon>Bacteroidota</taxon>
        <taxon>Flavobacteriia</taxon>
        <taxon>Flavobacteriales</taxon>
        <taxon>Flavobacteriaceae</taxon>
        <taxon>Pseudotenacibaculum</taxon>
    </lineage>
</organism>
<dbReference type="RefSeq" id="WP_379666636.1">
    <property type="nucleotide sequence ID" value="NZ_JBHULH010000004.1"/>
</dbReference>
<gene>
    <name evidence="3" type="ORF">ACFSRZ_11145</name>
</gene>
<dbReference type="Proteomes" id="UP001597508">
    <property type="component" value="Unassembled WGS sequence"/>
</dbReference>
<reference evidence="4" key="1">
    <citation type="journal article" date="2019" name="Int. J. Syst. Evol. Microbiol.">
        <title>The Global Catalogue of Microorganisms (GCM) 10K type strain sequencing project: providing services to taxonomists for standard genome sequencing and annotation.</title>
        <authorList>
            <consortium name="The Broad Institute Genomics Platform"/>
            <consortium name="The Broad Institute Genome Sequencing Center for Infectious Disease"/>
            <person name="Wu L."/>
            <person name="Ma J."/>
        </authorList>
    </citation>
    <scope>NUCLEOTIDE SEQUENCE [LARGE SCALE GENOMIC DNA]</scope>
    <source>
        <strain evidence="4">KCTC 52127</strain>
    </source>
</reference>